<proteinExistence type="predicted"/>
<keyword evidence="1" id="KW-1133">Transmembrane helix</keyword>
<organism evidence="2 3">
    <name type="scientific">Trichormus variabilis SAG 1403-4b</name>
    <dbReference type="NCBI Taxonomy" id="447716"/>
    <lineage>
        <taxon>Bacteria</taxon>
        <taxon>Bacillati</taxon>
        <taxon>Cyanobacteriota</taxon>
        <taxon>Cyanophyceae</taxon>
        <taxon>Nostocales</taxon>
        <taxon>Nostocaceae</taxon>
        <taxon>Trichormus</taxon>
    </lineage>
</organism>
<reference evidence="2 3" key="1">
    <citation type="journal article" date="2019" name="Genome Biol. Evol.">
        <title>Day and night: Metabolic profiles and evolutionary relationships of six axenic non-marine cyanobacteria.</title>
        <authorList>
            <person name="Will S.E."/>
            <person name="Henke P."/>
            <person name="Boedeker C."/>
            <person name="Huang S."/>
            <person name="Brinkmann H."/>
            <person name="Rohde M."/>
            <person name="Jarek M."/>
            <person name="Friedl T."/>
            <person name="Seufert S."/>
            <person name="Schumacher M."/>
            <person name="Overmann J."/>
            <person name="Neumann-Schaal M."/>
            <person name="Petersen J."/>
        </authorList>
    </citation>
    <scope>NUCLEOTIDE SEQUENCE [LARGE SCALE GENOMIC DNA]</scope>
    <source>
        <strain evidence="2 3">SAG 1403-4b</strain>
    </source>
</reference>
<evidence type="ECO:0000313" key="3">
    <source>
        <dbReference type="Proteomes" id="UP000276103"/>
    </source>
</evidence>
<gene>
    <name evidence="2" type="ORF">DSM107003_32220</name>
</gene>
<name>A0A3S1IBP6_ANAVA</name>
<evidence type="ECO:0000313" key="2">
    <source>
        <dbReference type="EMBL" id="RUS95022.1"/>
    </source>
</evidence>
<dbReference type="EMBL" id="RSCM01000011">
    <property type="protein sequence ID" value="RUS95022.1"/>
    <property type="molecule type" value="Genomic_DNA"/>
</dbReference>
<keyword evidence="1" id="KW-0472">Membrane</keyword>
<comment type="caution">
    <text evidence="2">The sequence shown here is derived from an EMBL/GenBank/DDBJ whole genome shotgun (WGS) entry which is preliminary data.</text>
</comment>
<dbReference type="Proteomes" id="UP000276103">
    <property type="component" value="Unassembled WGS sequence"/>
</dbReference>
<keyword evidence="1" id="KW-0812">Transmembrane</keyword>
<feature type="transmembrane region" description="Helical" evidence="1">
    <location>
        <begin position="20"/>
        <end position="45"/>
    </location>
</feature>
<dbReference type="AlphaFoldDB" id="A0A3S1IBP6"/>
<keyword evidence="3" id="KW-1185">Reference proteome</keyword>
<evidence type="ECO:0000256" key="1">
    <source>
        <dbReference type="SAM" id="Phobius"/>
    </source>
</evidence>
<accession>A0A3S1IBP6</accession>
<protein>
    <submittedName>
        <fullName evidence="2">Uncharacterized protein</fullName>
    </submittedName>
</protein>
<sequence length="88" mass="10310">MDFELIISMPKKLKTKSREFPKAVILTFYIFAVMAVLVAAFPWLYEIKTKAGIDIAPKYHAGTFFEKHTNGLFRCEWLYPYHCDRSKS</sequence>